<evidence type="ECO:0008006" key="4">
    <source>
        <dbReference type="Google" id="ProtNLM"/>
    </source>
</evidence>
<dbReference type="Proteomes" id="UP000073816">
    <property type="component" value="Chromosome"/>
</dbReference>
<keyword evidence="1" id="KW-0472">Membrane</keyword>
<feature type="transmembrane region" description="Helical" evidence="1">
    <location>
        <begin position="307"/>
        <end position="328"/>
    </location>
</feature>
<feature type="transmembrane region" description="Helical" evidence="1">
    <location>
        <begin position="283"/>
        <end position="301"/>
    </location>
</feature>
<feature type="transmembrane region" description="Helical" evidence="1">
    <location>
        <begin position="176"/>
        <end position="194"/>
    </location>
</feature>
<feature type="transmembrane region" description="Helical" evidence="1">
    <location>
        <begin position="206"/>
        <end position="226"/>
    </location>
</feature>
<dbReference type="EMBL" id="CP012836">
    <property type="protein sequence ID" value="AMQ55158.1"/>
    <property type="molecule type" value="Genomic_DNA"/>
</dbReference>
<sequence>MAKSKKPFDQNINQDKLSKKTYSIFDFSKNERPFLITILILTAMAGLITPYTYAAMWFGFALAAYSAIANDSIQTIGTFIASNSKRPWWLLWIFMGLIWVGTVGYSWFTFGGDVSYERLTTKGLEQAPESFVFLQLAAPIVLLIMTRMRMPVSTTFLLLNVFTYKAGTILDVMFKSFVGYLLAFTLAIVVWFILERFFRNYLKGQAKPYWIVLQWITSGVLWAVWIMQDAANIAVFLPRQLDTFEFIVYAGFVFLGLGVLFYLKGDKIQEIVTEKSNVTDVRAATIVDLVYAVILFYFKMYSKVPMSTTWVFIGLLAGRELAIAIGKHGKTKEKNAWLSKAFRLARKDIFKALIGLIVSLILAIIINEGVRNEILELLSF</sequence>
<keyword evidence="1" id="KW-0812">Transmembrane</keyword>
<name>A0A142EJ53_9BACT</name>
<gene>
    <name evidence="2" type="ORF">AO498_02035</name>
</gene>
<evidence type="ECO:0000313" key="3">
    <source>
        <dbReference type="Proteomes" id="UP000073816"/>
    </source>
</evidence>
<proteinExistence type="predicted"/>
<accession>A0A142EJ53</accession>
<reference evidence="2 3" key="2">
    <citation type="journal article" date="2016" name="Genome Announc.">
        <title>Complete Genome Sequence of Algoriphagus sp. Strain M8-2, Isolated from a Brackish Lake.</title>
        <authorList>
            <person name="Muraguchi Y."/>
            <person name="Kushimoto K."/>
            <person name="Ohtsubo Y."/>
            <person name="Suzuki T."/>
            <person name="Dohra H."/>
            <person name="Kimbara K."/>
            <person name="Shintani M."/>
        </authorList>
    </citation>
    <scope>NUCLEOTIDE SEQUENCE [LARGE SCALE GENOMIC DNA]</scope>
    <source>
        <strain evidence="2 3">M8-2</strain>
    </source>
</reference>
<dbReference type="RefSeq" id="WP_067543079.1">
    <property type="nucleotide sequence ID" value="NZ_CP012836.1"/>
</dbReference>
<keyword evidence="1" id="KW-1133">Transmembrane helix</keyword>
<dbReference type="OrthoDB" id="246859at2"/>
<dbReference type="PATRIC" id="fig|1727163.4.peg.430"/>
<feature type="transmembrane region" description="Helical" evidence="1">
    <location>
        <begin position="349"/>
        <end position="366"/>
    </location>
</feature>
<feature type="transmembrane region" description="Helical" evidence="1">
    <location>
        <begin position="246"/>
        <end position="263"/>
    </location>
</feature>
<evidence type="ECO:0000256" key="1">
    <source>
        <dbReference type="SAM" id="Phobius"/>
    </source>
</evidence>
<feature type="transmembrane region" description="Helical" evidence="1">
    <location>
        <begin position="34"/>
        <end position="54"/>
    </location>
</feature>
<protein>
    <recommendedName>
        <fullName evidence="4">Phosphate/sulfate permease</fullName>
    </recommendedName>
</protein>
<evidence type="ECO:0000313" key="2">
    <source>
        <dbReference type="EMBL" id="AMQ55158.1"/>
    </source>
</evidence>
<dbReference type="STRING" id="1727163.AO498_02035"/>
<feature type="transmembrane region" description="Helical" evidence="1">
    <location>
        <begin position="88"/>
        <end position="108"/>
    </location>
</feature>
<keyword evidence="3" id="KW-1185">Reference proteome</keyword>
<organism evidence="2 3">
    <name type="scientific">Algoriphagus sanaruensis</name>
    <dbReference type="NCBI Taxonomy" id="1727163"/>
    <lineage>
        <taxon>Bacteria</taxon>
        <taxon>Pseudomonadati</taxon>
        <taxon>Bacteroidota</taxon>
        <taxon>Cytophagia</taxon>
        <taxon>Cytophagales</taxon>
        <taxon>Cyclobacteriaceae</taxon>
        <taxon>Algoriphagus</taxon>
    </lineage>
</organism>
<dbReference type="AlphaFoldDB" id="A0A142EJ53"/>
<dbReference type="KEGG" id="alm:AO498_02035"/>
<feature type="transmembrane region" description="Helical" evidence="1">
    <location>
        <begin position="128"/>
        <end position="145"/>
    </location>
</feature>
<reference evidence="3" key="1">
    <citation type="submission" date="2015-09" db="EMBL/GenBank/DDBJ databases">
        <title>Complete sequence of Algoriphagus sp. M8-2.</title>
        <authorList>
            <person name="Shintani M."/>
        </authorList>
    </citation>
    <scope>NUCLEOTIDE SEQUENCE [LARGE SCALE GENOMIC DNA]</scope>
    <source>
        <strain evidence="3">M8-2</strain>
    </source>
</reference>